<dbReference type="Proteomes" id="UP000634476">
    <property type="component" value="Unassembled WGS sequence"/>
</dbReference>
<dbReference type="InterPro" id="IPR045985">
    <property type="entry name" value="DUF5941"/>
</dbReference>
<proteinExistence type="predicted"/>
<dbReference type="EMBL" id="BOOK01000019">
    <property type="protein sequence ID" value="GII00870.1"/>
    <property type="molecule type" value="Genomic_DNA"/>
</dbReference>
<keyword evidence="1" id="KW-0472">Membrane</keyword>
<dbReference type="Pfam" id="PF19365">
    <property type="entry name" value="DUF5941"/>
    <property type="match status" value="1"/>
</dbReference>
<accession>A0A8J3SZ10</accession>
<feature type="transmembrane region" description="Helical" evidence="1">
    <location>
        <begin position="165"/>
        <end position="189"/>
    </location>
</feature>
<evidence type="ECO:0000313" key="4">
    <source>
        <dbReference type="Proteomes" id="UP000634476"/>
    </source>
</evidence>
<dbReference type="RefSeq" id="WP_203875278.1">
    <property type="nucleotide sequence ID" value="NZ_BOOK01000019.1"/>
</dbReference>
<comment type="caution">
    <text evidence="3">The sequence shown here is derived from an EMBL/GenBank/DDBJ whole genome shotgun (WGS) entry which is preliminary data.</text>
</comment>
<feature type="transmembrane region" description="Helical" evidence="1">
    <location>
        <begin position="108"/>
        <end position="134"/>
    </location>
</feature>
<feature type="transmembrane region" description="Helical" evidence="1">
    <location>
        <begin position="71"/>
        <end position="88"/>
    </location>
</feature>
<evidence type="ECO:0000256" key="1">
    <source>
        <dbReference type="SAM" id="Phobius"/>
    </source>
</evidence>
<keyword evidence="1" id="KW-1133">Transmembrane helix</keyword>
<gene>
    <name evidence="3" type="ORF">Pta02_28780</name>
</gene>
<reference evidence="3" key="1">
    <citation type="submission" date="2021-01" db="EMBL/GenBank/DDBJ databases">
        <title>Whole genome shotgun sequence of Planobispora takensis NBRC 109077.</title>
        <authorList>
            <person name="Komaki H."/>
            <person name="Tamura T."/>
        </authorList>
    </citation>
    <scope>NUCLEOTIDE SEQUENCE</scope>
    <source>
        <strain evidence="3">NBRC 109077</strain>
    </source>
</reference>
<keyword evidence="1" id="KW-0812">Transmembrane</keyword>
<evidence type="ECO:0000313" key="3">
    <source>
        <dbReference type="EMBL" id="GII00870.1"/>
    </source>
</evidence>
<organism evidence="3 4">
    <name type="scientific">Planobispora takensis</name>
    <dbReference type="NCBI Taxonomy" id="1367882"/>
    <lineage>
        <taxon>Bacteria</taxon>
        <taxon>Bacillati</taxon>
        <taxon>Actinomycetota</taxon>
        <taxon>Actinomycetes</taxon>
        <taxon>Streptosporangiales</taxon>
        <taxon>Streptosporangiaceae</taxon>
        <taxon>Planobispora</taxon>
    </lineage>
</organism>
<evidence type="ECO:0000259" key="2">
    <source>
        <dbReference type="Pfam" id="PF19365"/>
    </source>
</evidence>
<name>A0A8J3SZ10_9ACTN</name>
<keyword evidence="4" id="KW-1185">Reference proteome</keyword>
<protein>
    <recommendedName>
        <fullName evidence="2">DUF5941 domain-containing protein</fullName>
    </recommendedName>
</protein>
<dbReference type="AlphaFoldDB" id="A0A8J3SZ10"/>
<feature type="transmembrane region" description="Helical" evidence="1">
    <location>
        <begin position="45"/>
        <end position="64"/>
    </location>
</feature>
<sequence length="216" mass="22831">MAEFSGTPKLSVHMTPVPRGAVVAYRDDGVASRAMGALVAGQLPPLPPVLVGTFVTAVLLSVGVAGTDDGLAVFAPAVALLLAGPGSSHPHDGRLDWMIPPILRLTEYGFAAMAGFAHGVPPWLIFLLLGALVFHHYDVVYRVRQHVYPPAWLATAGLGWDGRMLVLALGGLTGQMTLVFALLALYLWALFGWESLTCWLATPRSGVDSAELGAHD</sequence>
<feature type="domain" description="DUF5941" evidence="2">
    <location>
        <begin position="23"/>
        <end position="208"/>
    </location>
</feature>